<accession>A0AAD5U3F3</accession>
<feature type="compositionally biased region" description="Basic residues" evidence="1">
    <location>
        <begin position="360"/>
        <end position="372"/>
    </location>
</feature>
<dbReference type="EMBL" id="JADGJW010000158">
    <property type="protein sequence ID" value="KAJ3222804.1"/>
    <property type="molecule type" value="Genomic_DNA"/>
</dbReference>
<dbReference type="PROSITE" id="PS51294">
    <property type="entry name" value="HTH_MYB"/>
    <property type="match status" value="1"/>
</dbReference>
<organism evidence="4 5">
    <name type="scientific">Clydaea vesicula</name>
    <dbReference type="NCBI Taxonomy" id="447962"/>
    <lineage>
        <taxon>Eukaryota</taxon>
        <taxon>Fungi</taxon>
        <taxon>Fungi incertae sedis</taxon>
        <taxon>Chytridiomycota</taxon>
        <taxon>Chytridiomycota incertae sedis</taxon>
        <taxon>Chytridiomycetes</taxon>
        <taxon>Lobulomycetales</taxon>
        <taxon>Lobulomycetaceae</taxon>
        <taxon>Clydaea</taxon>
    </lineage>
</organism>
<evidence type="ECO:0000259" key="3">
    <source>
        <dbReference type="PROSITE" id="PS51294"/>
    </source>
</evidence>
<feature type="region of interest" description="Disordered" evidence="1">
    <location>
        <begin position="354"/>
        <end position="394"/>
    </location>
</feature>
<feature type="compositionally biased region" description="Acidic residues" evidence="1">
    <location>
        <begin position="479"/>
        <end position="490"/>
    </location>
</feature>
<dbReference type="InterPro" id="IPR001005">
    <property type="entry name" value="SANT/Myb"/>
</dbReference>
<evidence type="ECO:0008006" key="6">
    <source>
        <dbReference type="Google" id="ProtNLM"/>
    </source>
</evidence>
<gene>
    <name evidence="4" type="ORF">HK099_001872</name>
</gene>
<feature type="domain" description="HTH myb-type" evidence="3">
    <location>
        <begin position="508"/>
        <end position="566"/>
    </location>
</feature>
<evidence type="ECO:0000313" key="5">
    <source>
        <dbReference type="Proteomes" id="UP001211065"/>
    </source>
</evidence>
<dbReference type="InterPro" id="IPR009057">
    <property type="entry name" value="Homeodomain-like_sf"/>
</dbReference>
<dbReference type="SMART" id="SM00717">
    <property type="entry name" value="SANT"/>
    <property type="match status" value="1"/>
</dbReference>
<dbReference type="PROSITE" id="PS50090">
    <property type="entry name" value="MYB_LIKE"/>
    <property type="match status" value="1"/>
</dbReference>
<comment type="caution">
    <text evidence="4">The sequence shown here is derived from an EMBL/GenBank/DDBJ whole genome shotgun (WGS) entry which is preliminary data.</text>
</comment>
<sequence>MTETTTQRKTRSQTQEDKNPNPKLSPKKTITAVRKRGKKFELQEENELNNPILEPIAPRIKKKQKTYDSVEMIEDSVNTIIYQGSEGHTIMSILNNGQLSPRLRARLDQYLEKLTKTVCEAVGIDTTGAELKGEPDPNDRIAIETDEIYQSIKQQELDSSKYSTLTKFFELMELVQSAEELFTFAETDDNSKHREADIKTQELERALKILEGLALITDNLEDEGYFRATADLLTLICISKKFSLSEAEAMKEALKLFSSEITSATDHQKIAIVSRRQSEFAQNVKTLTTNFSFEDLSNNLVISVRSMLVDVLGFDDFDHNIHAPKAFFTHQTAQLNAEEELQLMEVTSNLLNTPSESLSHLRHTQQKGKGRAKQHEFDNSTDSQQSQNPFGRLPQAPQLFNAESIHQYQYYQHPFSDTNNQFLGYGMYQDPTMLQNATYLNQTPRNYGEGDSFTDSPTARTTARRQGRNGDVGVNGLDDSGDLSDIEEDQIVIPDYQTRQLEPPKKNSAGRGHGAWTPEQIRVLEKAIRKHGTHWAEIERNYRLQLGNRGQLSIKDKARNEIKRRTNNSLPLGFFHKALSSRHLSPFSAVNQGRAGSQTVNTASPLSNNMVSQEHEDEDDNV</sequence>
<feature type="compositionally biased region" description="Polar residues" evidence="1">
    <location>
        <begin position="380"/>
        <end position="389"/>
    </location>
</feature>
<reference evidence="4" key="1">
    <citation type="submission" date="2020-05" db="EMBL/GenBank/DDBJ databases">
        <title>Phylogenomic resolution of chytrid fungi.</title>
        <authorList>
            <person name="Stajich J.E."/>
            <person name="Amses K."/>
            <person name="Simmons R."/>
            <person name="Seto K."/>
            <person name="Myers J."/>
            <person name="Bonds A."/>
            <person name="Quandt C.A."/>
            <person name="Barry K."/>
            <person name="Liu P."/>
            <person name="Grigoriev I."/>
            <person name="Longcore J.E."/>
            <person name="James T.Y."/>
        </authorList>
    </citation>
    <scope>NUCLEOTIDE SEQUENCE</scope>
    <source>
        <strain evidence="4">JEL0476</strain>
    </source>
</reference>
<feature type="domain" description="Myb-like" evidence="2">
    <location>
        <begin position="508"/>
        <end position="562"/>
    </location>
</feature>
<dbReference type="CDD" id="cd11660">
    <property type="entry name" value="SANT_TRF"/>
    <property type="match status" value="1"/>
</dbReference>
<name>A0AAD5U3F3_9FUNG</name>
<protein>
    <recommendedName>
        <fullName evidence="6">Myb-like domain-containing protein</fullName>
    </recommendedName>
</protein>
<dbReference type="Proteomes" id="UP001211065">
    <property type="component" value="Unassembled WGS sequence"/>
</dbReference>
<dbReference type="Gene3D" id="1.10.10.60">
    <property type="entry name" value="Homeodomain-like"/>
    <property type="match status" value="1"/>
</dbReference>
<dbReference type="SUPFAM" id="SSF46689">
    <property type="entry name" value="Homeodomain-like"/>
    <property type="match status" value="1"/>
</dbReference>
<dbReference type="InterPro" id="IPR017930">
    <property type="entry name" value="Myb_dom"/>
</dbReference>
<evidence type="ECO:0000256" key="1">
    <source>
        <dbReference type="SAM" id="MobiDB-lite"/>
    </source>
</evidence>
<feature type="region of interest" description="Disordered" evidence="1">
    <location>
        <begin position="1"/>
        <end position="34"/>
    </location>
</feature>
<evidence type="ECO:0000313" key="4">
    <source>
        <dbReference type="EMBL" id="KAJ3222804.1"/>
    </source>
</evidence>
<dbReference type="AlphaFoldDB" id="A0AAD5U3F3"/>
<keyword evidence="5" id="KW-1185">Reference proteome</keyword>
<dbReference type="Pfam" id="PF00249">
    <property type="entry name" value="Myb_DNA-binding"/>
    <property type="match status" value="1"/>
</dbReference>
<proteinExistence type="predicted"/>
<feature type="compositionally biased region" description="Polar residues" evidence="1">
    <location>
        <begin position="589"/>
        <end position="612"/>
    </location>
</feature>
<feature type="region of interest" description="Disordered" evidence="1">
    <location>
        <begin position="442"/>
        <end position="514"/>
    </location>
</feature>
<evidence type="ECO:0000259" key="2">
    <source>
        <dbReference type="PROSITE" id="PS50090"/>
    </source>
</evidence>
<feature type="region of interest" description="Disordered" evidence="1">
    <location>
        <begin position="589"/>
        <end position="622"/>
    </location>
</feature>